<evidence type="ECO:0000313" key="2">
    <source>
        <dbReference type="EMBL" id="CAG8746960.1"/>
    </source>
</evidence>
<feature type="compositionally biased region" description="Polar residues" evidence="1">
    <location>
        <begin position="72"/>
        <end position="81"/>
    </location>
</feature>
<reference evidence="2" key="1">
    <citation type="submission" date="2021-06" db="EMBL/GenBank/DDBJ databases">
        <authorList>
            <person name="Kallberg Y."/>
            <person name="Tangrot J."/>
            <person name="Rosling A."/>
        </authorList>
    </citation>
    <scope>NUCLEOTIDE SEQUENCE</scope>
    <source>
        <strain evidence="2">FL966</strain>
    </source>
</reference>
<evidence type="ECO:0000313" key="3">
    <source>
        <dbReference type="Proteomes" id="UP000789759"/>
    </source>
</evidence>
<protein>
    <submittedName>
        <fullName evidence="2">8963_t:CDS:1</fullName>
    </submittedName>
</protein>
<organism evidence="2 3">
    <name type="scientific">Cetraspora pellucida</name>
    <dbReference type="NCBI Taxonomy" id="1433469"/>
    <lineage>
        <taxon>Eukaryota</taxon>
        <taxon>Fungi</taxon>
        <taxon>Fungi incertae sedis</taxon>
        <taxon>Mucoromycota</taxon>
        <taxon>Glomeromycotina</taxon>
        <taxon>Glomeromycetes</taxon>
        <taxon>Diversisporales</taxon>
        <taxon>Gigasporaceae</taxon>
        <taxon>Cetraspora</taxon>
    </lineage>
</organism>
<evidence type="ECO:0000256" key="1">
    <source>
        <dbReference type="SAM" id="MobiDB-lite"/>
    </source>
</evidence>
<proteinExistence type="predicted"/>
<feature type="region of interest" description="Disordered" evidence="1">
    <location>
        <begin position="47"/>
        <end position="81"/>
    </location>
</feature>
<gene>
    <name evidence="2" type="ORF">CPELLU_LOCUS14446</name>
</gene>
<sequence length="81" mass="9204">MCHTIQHHIAINLQYRDENFVVNICGGNLHYEKQVLSNNKVAETLTTQQNLPEYSKHSSEEEDNAGDISDISEVNLTTTMK</sequence>
<name>A0A9N9IQY2_9GLOM</name>
<dbReference type="EMBL" id="CAJVQA010017108">
    <property type="protein sequence ID" value="CAG8746960.1"/>
    <property type="molecule type" value="Genomic_DNA"/>
</dbReference>
<dbReference type="Proteomes" id="UP000789759">
    <property type="component" value="Unassembled WGS sequence"/>
</dbReference>
<keyword evidence="3" id="KW-1185">Reference proteome</keyword>
<dbReference type="OrthoDB" id="2402654at2759"/>
<accession>A0A9N9IQY2</accession>
<feature type="non-terminal residue" evidence="2">
    <location>
        <position position="81"/>
    </location>
</feature>
<comment type="caution">
    <text evidence="2">The sequence shown here is derived from an EMBL/GenBank/DDBJ whole genome shotgun (WGS) entry which is preliminary data.</text>
</comment>
<dbReference type="AlphaFoldDB" id="A0A9N9IQY2"/>